<evidence type="ECO:0000256" key="3">
    <source>
        <dbReference type="ARBA" id="ARBA00022840"/>
    </source>
</evidence>
<name>A0ABZ0PAM2_9BACT</name>
<keyword evidence="4" id="KW-0648">Protein biosynthesis</keyword>
<dbReference type="PANTHER" id="PTHR22594:SF34">
    <property type="entry name" value="ASPARAGINE--TRNA LIGASE, MITOCHONDRIAL-RELATED"/>
    <property type="match status" value="1"/>
</dbReference>
<organism evidence="7 8">
    <name type="scientific">Metamycoplasma equirhinis</name>
    <dbReference type="NCBI Taxonomy" id="92402"/>
    <lineage>
        <taxon>Bacteria</taxon>
        <taxon>Bacillati</taxon>
        <taxon>Mycoplasmatota</taxon>
        <taxon>Mycoplasmoidales</taxon>
        <taxon>Metamycoplasmataceae</taxon>
        <taxon>Metamycoplasma</taxon>
    </lineage>
</organism>
<keyword evidence="2" id="KW-0547">Nucleotide-binding</keyword>
<dbReference type="InterPro" id="IPR004364">
    <property type="entry name" value="Aa-tRNA-synt_II"/>
</dbReference>
<evidence type="ECO:0000259" key="6">
    <source>
        <dbReference type="PROSITE" id="PS50862"/>
    </source>
</evidence>
<dbReference type="InterPro" id="IPR006195">
    <property type="entry name" value="aa-tRNA-synth_II"/>
</dbReference>
<dbReference type="Gene3D" id="3.30.930.10">
    <property type="entry name" value="Bira Bifunctional Protein, Domain 2"/>
    <property type="match status" value="1"/>
</dbReference>
<protein>
    <submittedName>
        <fullName evidence="7">Amino acid--tRNA ligase-related protein</fullName>
    </submittedName>
</protein>
<keyword evidence="1 7" id="KW-0436">Ligase</keyword>
<keyword evidence="8" id="KW-1185">Reference proteome</keyword>
<dbReference type="Pfam" id="PF00152">
    <property type="entry name" value="tRNA-synt_2"/>
    <property type="match status" value="1"/>
</dbReference>
<dbReference type="Proteomes" id="UP001303601">
    <property type="component" value="Chromosome"/>
</dbReference>
<evidence type="ECO:0000313" key="8">
    <source>
        <dbReference type="Proteomes" id="UP001303601"/>
    </source>
</evidence>
<evidence type="ECO:0000256" key="4">
    <source>
        <dbReference type="ARBA" id="ARBA00022917"/>
    </source>
</evidence>
<dbReference type="PROSITE" id="PS50862">
    <property type="entry name" value="AA_TRNA_LIGASE_II"/>
    <property type="match status" value="1"/>
</dbReference>
<dbReference type="PANTHER" id="PTHR22594">
    <property type="entry name" value="ASPARTYL/LYSYL-TRNA SYNTHETASE"/>
    <property type="match status" value="1"/>
</dbReference>
<feature type="domain" description="Aminoacyl-transfer RNA synthetases class-II family profile" evidence="6">
    <location>
        <begin position="98"/>
        <end position="128"/>
    </location>
</feature>
<evidence type="ECO:0000256" key="5">
    <source>
        <dbReference type="ARBA" id="ARBA00023146"/>
    </source>
</evidence>
<proteinExistence type="predicted"/>
<dbReference type="InterPro" id="IPR045864">
    <property type="entry name" value="aa-tRNA-synth_II/BPL/LPL"/>
</dbReference>
<accession>A0ABZ0PAM2</accession>
<dbReference type="EMBL" id="CP137845">
    <property type="protein sequence ID" value="WPB54079.1"/>
    <property type="molecule type" value="Genomic_DNA"/>
</dbReference>
<keyword evidence="3" id="KW-0067">ATP-binding</keyword>
<gene>
    <name evidence="7" type="ORF">R9B83_00685</name>
</gene>
<dbReference type="SUPFAM" id="SSF55681">
    <property type="entry name" value="Class II aaRS and biotin synthetases"/>
    <property type="match status" value="1"/>
</dbReference>
<keyword evidence="5" id="KW-0030">Aminoacyl-tRNA synthetase</keyword>
<evidence type="ECO:0000256" key="2">
    <source>
        <dbReference type="ARBA" id="ARBA00022741"/>
    </source>
</evidence>
<sequence length="137" mass="15968">MIITDPNIYEEAKKEKYLIKKFNNSGIFLNNFPAKLVPFYQKNVSNRAINSDFLIGIGETIGMGQKCETYEETINSIRLHNNNPNEYNWYFKMKKEKPMQTSGFGVGIERLILFLINEDDIRNVVVLPRDTNENIEL</sequence>
<evidence type="ECO:0000313" key="7">
    <source>
        <dbReference type="EMBL" id="WPB54079.1"/>
    </source>
</evidence>
<dbReference type="GeneID" id="94493382"/>
<dbReference type="GO" id="GO:0016874">
    <property type="term" value="F:ligase activity"/>
    <property type="evidence" value="ECO:0007669"/>
    <property type="project" value="UniProtKB-KW"/>
</dbReference>
<reference evidence="7" key="1">
    <citation type="submission" date="2023-11" db="EMBL/GenBank/DDBJ databases">
        <title>Completed genome sequence of Mycoplasma equirhinis type strain M432/72.</title>
        <authorList>
            <person name="Spergser J."/>
        </authorList>
    </citation>
    <scope>NUCLEOTIDE SEQUENCE [LARGE SCALE GENOMIC DNA]</scope>
    <source>
        <strain evidence="7">M432/72</strain>
    </source>
</reference>
<dbReference type="RefSeq" id="WP_140031545.1">
    <property type="nucleotide sequence ID" value="NZ_CP137845.1"/>
</dbReference>
<evidence type="ECO:0000256" key="1">
    <source>
        <dbReference type="ARBA" id="ARBA00022598"/>
    </source>
</evidence>